<dbReference type="AlphaFoldDB" id="A0A7J3JTK6"/>
<organism evidence="2">
    <name type="scientific">Ignisphaera aggregans</name>
    <dbReference type="NCBI Taxonomy" id="334771"/>
    <lineage>
        <taxon>Archaea</taxon>
        <taxon>Thermoproteota</taxon>
        <taxon>Thermoprotei</taxon>
        <taxon>Desulfurococcales</taxon>
        <taxon>Desulfurococcaceae</taxon>
        <taxon>Ignisphaera</taxon>
    </lineage>
</organism>
<protein>
    <submittedName>
        <fullName evidence="2">Uncharacterized protein</fullName>
    </submittedName>
</protein>
<dbReference type="EMBL" id="DTBZ01000158">
    <property type="protein sequence ID" value="HGQ19014.1"/>
    <property type="molecule type" value="Genomic_DNA"/>
</dbReference>
<reference evidence="2" key="1">
    <citation type="journal article" date="2020" name="mSystems">
        <title>Genome- and Community-Level Interaction Insights into Carbon Utilization and Element Cycling Functions of Hydrothermarchaeota in Hydrothermal Sediment.</title>
        <authorList>
            <person name="Zhou Z."/>
            <person name="Liu Y."/>
            <person name="Xu W."/>
            <person name="Pan J."/>
            <person name="Luo Z.H."/>
            <person name="Li M."/>
        </authorList>
    </citation>
    <scope>NUCLEOTIDE SEQUENCE [LARGE SCALE GENOMIC DNA]</scope>
    <source>
        <strain evidence="1">SpSt-618</strain>
        <strain evidence="2">SpSt-657</strain>
    </source>
</reference>
<evidence type="ECO:0000313" key="2">
    <source>
        <dbReference type="EMBL" id="HGQ19014.1"/>
    </source>
</evidence>
<name>A0A7J3JTK6_9CREN</name>
<gene>
    <name evidence="1" type="ORF">ENT87_02315</name>
    <name evidence="2" type="ORF">ENU30_08620</name>
</gene>
<sequence>MKANMFLALDRCSDVLFYLTSIDSDVAILGLNSSVVAECFTDDVHRLDRDVLLIPRKITEITEQSFERCLEVAKSVLAGCSPIDTASARRLAKTHRLSVVVVTPSSIRVIDESQINFMHQSSTRSKYIEIHMQPFLKIFTAPNSRASIEKNLYMLGNIIERALKLDVGTVVSTASDDRKRLLSLTHLDIILFYMGFTKRERRLIIEVYPTELLLTWLSYR</sequence>
<evidence type="ECO:0000313" key="1">
    <source>
        <dbReference type="EMBL" id="HGN36373.1"/>
    </source>
</evidence>
<proteinExistence type="predicted"/>
<accession>A0A7J3JTK6</accession>
<comment type="caution">
    <text evidence="2">The sequence shown here is derived from an EMBL/GenBank/DDBJ whole genome shotgun (WGS) entry which is preliminary data.</text>
</comment>
<dbReference type="EMBL" id="DTAI01000072">
    <property type="protein sequence ID" value="HGN36373.1"/>
    <property type="molecule type" value="Genomic_DNA"/>
</dbReference>